<dbReference type="Proteomes" id="UP000075324">
    <property type="component" value="Unassembled WGS sequence"/>
</dbReference>
<comment type="caution">
    <text evidence="1">The sequence shown here is derived from an EMBL/GenBank/DDBJ whole genome shotgun (WGS) entry which is preliminary data.</text>
</comment>
<sequence>MIIEAMNDFNPLNEVSLLKETKRIGIQKRKRTIVLTL</sequence>
<evidence type="ECO:0000313" key="2">
    <source>
        <dbReference type="Proteomes" id="UP000075324"/>
    </source>
</evidence>
<name>A0A150MK28_9BACL</name>
<accession>A0A150MK28</accession>
<evidence type="ECO:0000313" key="1">
    <source>
        <dbReference type="EMBL" id="KYD24877.1"/>
    </source>
</evidence>
<dbReference type="AlphaFoldDB" id="A0A150MK28"/>
<reference evidence="1 2" key="1">
    <citation type="submission" date="2016-01" db="EMBL/GenBank/DDBJ databases">
        <title>Draft Genome Sequences of Seven Thermophilic Sporeformers Isolated from Foods.</title>
        <authorList>
            <person name="Berendsen E.M."/>
            <person name="Wells-Bennik M.H."/>
            <person name="Krawcyk A.O."/>
            <person name="De Jong A."/>
            <person name="Holsappel S."/>
            <person name="Eijlander R.T."/>
            <person name="Kuipers O.P."/>
        </authorList>
    </citation>
    <scope>NUCLEOTIDE SEQUENCE [LARGE SCALE GENOMIC DNA]</scope>
    <source>
        <strain evidence="1 2">B4110</strain>
    </source>
</reference>
<proteinExistence type="predicted"/>
<organism evidence="1 2">
    <name type="scientific">Parageobacillus toebii</name>
    <dbReference type="NCBI Taxonomy" id="153151"/>
    <lineage>
        <taxon>Bacteria</taxon>
        <taxon>Bacillati</taxon>
        <taxon>Bacillota</taxon>
        <taxon>Bacilli</taxon>
        <taxon>Bacillales</taxon>
        <taxon>Anoxybacillaceae</taxon>
        <taxon>Parageobacillus</taxon>
    </lineage>
</organism>
<protein>
    <submittedName>
        <fullName evidence="1">Uncharacterized protein</fullName>
    </submittedName>
</protein>
<gene>
    <name evidence="1" type="ORF">B4110_3818</name>
</gene>
<dbReference type="EMBL" id="LQYW01000145">
    <property type="protein sequence ID" value="KYD24877.1"/>
    <property type="molecule type" value="Genomic_DNA"/>
</dbReference>